<dbReference type="PIRSF" id="PIRSF006648">
    <property type="entry name" value="DrrB"/>
    <property type="match status" value="1"/>
</dbReference>
<dbReference type="AlphaFoldDB" id="A0A0R1U403"/>
<evidence type="ECO:0000259" key="6">
    <source>
        <dbReference type="Pfam" id="PF12698"/>
    </source>
</evidence>
<proteinExistence type="predicted"/>
<feature type="transmembrane region" description="Helical" evidence="5">
    <location>
        <begin position="135"/>
        <end position="155"/>
    </location>
</feature>
<keyword evidence="8" id="KW-1185">Reference proteome</keyword>
<feature type="transmembrane region" description="Helical" evidence="5">
    <location>
        <begin position="167"/>
        <end position="186"/>
    </location>
</feature>
<keyword evidence="3 5" id="KW-1133">Transmembrane helix</keyword>
<feature type="transmembrane region" description="Helical" evidence="5">
    <location>
        <begin position="220"/>
        <end position="239"/>
    </location>
</feature>
<dbReference type="GO" id="GO:0043190">
    <property type="term" value="C:ATP-binding cassette (ABC) transporter complex"/>
    <property type="evidence" value="ECO:0007669"/>
    <property type="project" value="InterPro"/>
</dbReference>
<dbReference type="PANTHER" id="PTHR43229">
    <property type="entry name" value="NODULATION PROTEIN J"/>
    <property type="match status" value="1"/>
</dbReference>
<evidence type="ECO:0000313" key="8">
    <source>
        <dbReference type="Proteomes" id="UP000051922"/>
    </source>
</evidence>
<feature type="domain" description="ABC-2 type transporter transmembrane" evidence="6">
    <location>
        <begin position="48"/>
        <end position="237"/>
    </location>
</feature>
<dbReference type="InterPro" id="IPR013525">
    <property type="entry name" value="ABC2_TM"/>
</dbReference>
<reference evidence="7 8" key="1">
    <citation type="journal article" date="2015" name="Genome Announc.">
        <title>Expanding the biotechnology potential of lactobacilli through comparative genomics of 213 strains and associated genera.</title>
        <authorList>
            <person name="Sun Z."/>
            <person name="Harris H.M."/>
            <person name="McCann A."/>
            <person name="Guo C."/>
            <person name="Argimon S."/>
            <person name="Zhang W."/>
            <person name="Yang X."/>
            <person name="Jeffery I.B."/>
            <person name="Cooney J.C."/>
            <person name="Kagawa T.F."/>
            <person name="Liu W."/>
            <person name="Song Y."/>
            <person name="Salvetti E."/>
            <person name="Wrobel A."/>
            <person name="Rasinkangas P."/>
            <person name="Parkhill J."/>
            <person name="Rea M.C."/>
            <person name="O'Sullivan O."/>
            <person name="Ritari J."/>
            <person name="Douillard F.P."/>
            <person name="Paul Ross R."/>
            <person name="Yang R."/>
            <person name="Briner A.E."/>
            <person name="Felis G.E."/>
            <person name="de Vos W.M."/>
            <person name="Barrangou R."/>
            <person name="Klaenhammer T.R."/>
            <person name="Caufield P.W."/>
            <person name="Cui Y."/>
            <person name="Zhang H."/>
            <person name="O'Toole P.W."/>
        </authorList>
    </citation>
    <scope>NUCLEOTIDE SEQUENCE [LARGE SCALE GENOMIC DNA]</scope>
    <source>
        <strain evidence="7 8">DSM 15945</strain>
    </source>
</reference>
<keyword evidence="2 5" id="KW-0812">Transmembrane</keyword>
<dbReference type="OrthoDB" id="63188at2"/>
<dbReference type="InterPro" id="IPR000412">
    <property type="entry name" value="ABC_2_transport"/>
</dbReference>
<dbReference type="Pfam" id="PF12698">
    <property type="entry name" value="ABC2_membrane_3"/>
    <property type="match status" value="1"/>
</dbReference>
<comment type="caution">
    <text evidence="7">The sequence shown here is derived from an EMBL/GenBank/DDBJ whole genome shotgun (WGS) entry which is preliminary data.</text>
</comment>
<comment type="subcellular location">
    <subcellularLocation>
        <location evidence="1">Membrane</location>
        <topology evidence="1">Multi-pass membrane protein</topology>
    </subcellularLocation>
</comment>
<dbReference type="GO" id="GO:0140359">
    <property type="term" value="F:ABC-type transporter activity"/>
    <property type="evidence" value="ECO:0007669"/>
    <property type="project" value="InterPro"/>
</dbReference>
<dbReference type="Proteomes" id="UP000051922">
    <property type="component" value="Unassembled WGS sequence"/>
</dbReference>
<feature type="transmembrane region" description="Helical" evidence="5">
    <location>
        <begin position="98"/>
        <end position="123"/>
    </location>
</feature>
<keyword evidence="4 5" id="KW-0472">Membrane</keyword>
<dbReference type="EMBL" id="AZFJ01000061">
    <property type="protein sequence ID" value="KRL84491.1"/>
    <property type="molecule type" value="Genomic_DNA"/>
</dbReference>
<evidence type="ECO:0000256" key="2">
    <source>
        <dbReference type="ARBA" id="ARBA00022692"/>
    </source>
</evidence>
<name>A0A0R1U403_9LACO</name>
<sequence length="253" mass="28318">MKTYANQFAFDIRREVLRNLPFLFFSVLMPAGFYILFTKIMASGTRAEQALLAGNYMGSMVVYSLLISAFFGLAALVQRDRRSGYLERLRQTPVGLRPYYCSIALCFLIMTILSTSIMLGLAVGLNHVSLGIDQVLLIMVVALVGELPLLVIGVLISRIHREETLSVVSNILTFPIAIISGLWWPLTMLPHWLQVIGKLLPTYRLDQLLNDIVVKQPLPGYDWSIVIGWLLIVAALLAVQKVLIGRWQLGVTE</sequence>
<dbReference type="InterPro" id="IPR051784">
    <property type="entry name" value="Nod_factor_ABC_transporter"/>
</dbReference>
<dbReference type="PANTHER" id="PTHR43229:SF2">
    <property type="entry name" value="NODULATION PROTEIN J"/>
    <property type="match status" value="1"/>
</dbReference>
<evidence type="ECO:0000313" key="7">
    <source>
        <dbReference type="EMBL" id="KRL84491.1"/>
    </source>
</evidence>
<dbReference type="STRING" id="1423783.FC50_GL002102"/>
<accession>A0A0R1U403</accession>
<organism evidence="7 8">
    <name type="scientific">Lacticaseibacillus pantheris DSM 15945 = JCM 12539 = NBRC 106106</name>
    <dbReference type="NCBI Taxonomy" id="1423783"/>
    <lineage>
        <taxon>Bacteria</taxon>
        <taxon>Bacillati</taxon>
        <taxon>Bacillota</taxon>
        <taxon>Bacilli</taxon>
        <taxon>Lactobacillales</taxon>
        <taxon>Lactobacillaceae</taxon>
        <taxon>Lacticaseibacillus</taxon>
    </lineage>
</organism>
<gene>
    <name evidence="7" type="ORF">FC50_GL002102</name>
</gene>
<feature type="transmembrane region" description="Helical" evidence="5">
    <location>
        <begin position="57"/>
        <end position="77"/>
    </location>
</feature>
<evidence type="ECO:0000256" key="4">
    <source>
        <dbReference type="ARBA" id="ARBA00023136"/>
    </source>
</evidence>
<dbReference type="PATRIC" id="fig|1423783.4.peg.2156"/>
<protein>
    <submittedName>
        <fullName evidence="7">ABC-type multidrug transport system, permease component</fullName>
    </submittedName>
</protein>
<evidence type="ECO:0000256" key="1">
    <source>
        <dbReference type="ARBA" id="ARBA00004141"/>
    </source>
</evidence>
<dbReference type="RefSeq" id="WP_056957140.1">
    <property type="nucleotide sequence ID" value="NZ_AZFJ01000061.1"/>
</dbReference>
<evidence type="ECO:0000256" key="5">
    <source>
        <dbReference type="SAM" id="Phobius"/>
    </source>
</evidence>
<feature type="transmembrane region" description="Helical" evidence="5">
    <location>
        <begin position="20"/>
        <end position="37"/>
    </location>
</feature>
<evidence type="ECO:0000256" key="3">
    <source>
        <dbReference type="ARBA" id="ARBA00022989"/>
    </source>
</evidence>